<dbReference type="EMBL" id="JAPQKL010000005">
    <property type="protein sequence ID" value="KAJ5131101.1"/>
    <property type="molecule type" value="Genomic_DNA"/>
</dbReference>
<protein>
    <recommendedName>
        <fullName evidence="3">F-box domain-containing protein</fullName>
    </recommendedName>
</protein>
<sequence length="555" mass="62864">MPATLDHLPVEILHMILAHLGIDCRYTDQLEPPDTPHRFSQTPDQPSWYSLKLQPLLSLCLVSKRLCNVFQPILYQEFMLGCGDSWCSELYTWDGRLLSFLRTVARRRDLAGFVKRIRIVPHLLQASCEYLEKKERDRHGIWKERGARYQMLDGKILTSPVPPQIDMSRPMTSNCHGLWTEAIPSEGPELRIFILEEEAHDTLHELAVALGIKKPEQLSAKHLITLLIAALPKLEHCSLLVGPYRDKMCSHSGPLSAAGISRLPLRTLNVGFLLKKHEDFELDCTVRALLEVSPCLETLNLHRCNGTGQQVALPFLPSLKHIRIVCSRLNEQALDNILNSCDSLCNFVYEAKKPFFNPSNGLPENEWDCSDHFQLCNAAGYLSRHYKTLESVHIDLRYRGGDPAVPSSFSFRELTALKHLFLNLDEFHSRFFMPRCTDEQILVQILPSGISSLHLAGQIGEDLPRLEKSLLGLAEAAIEGQFKNLKEVRWDRAAKLNAENVVMSLFADAGVDFAYDSWPGTSLSFYESASIPPLANFKNPWLAFLESVEEDTRDL</sequence>
<name>A0A9W9GW92_9EURO</name>
<gene>
    <name evidence="1" type="ORF">N7515_007140</name>
</gene>
<dbReference type="AlphaFoldDB" id="A0A9W9GW92"/>
<organism evidence="1 2">
    <name type="scientific">Penicillium bovifimosum</name>
    <dbReference type="NCBI Taxonomy" id="126998"/>
    <lineage>
        <taxon>Eukaryota</taxon>
        <taxon>Fungi</taxon>
        <taxon>Dikarya</taxon>
        <taxon>Ascomycota</taxon>
        <taxon>Pezizomycotina</taxon>
        <taxon>Eurotiomycetes</taxon>
        <taxon>Eurotiomycetidae</taxon>
        <taxon>Eurotiales</taxon>
        <taxon>Aspergillaceae</taxon>
        <taxon>Penicillium</taxon>
    </lineage>
</organism>
<reference evidence="1" key="1">
    <citation type="submission" date="2022-11" db="EMBL/GenBank/DDBJ databases">
        <authorList>
            <person name="Petersen C."/>
        </authorList>
    </citation>
    <scope>NUCLEOTIDE SEQUENCE</scope>
    <source>
        <strain evidence="1">IBT 22155</strain>
    </source>
</reference>
<keyword evidence="2" id="KW-1185">Reference proteome</keyword>
<reference evidence="1" key="2">
    <citation type="journal article" date="2023" name="IMA Fungus">
        <title>Comparative genomic study of the Penicillium genus elucidates a diverse pangenome and 15 lateral gene transfer events.</title>
        <authorList>
            <person name="Petersen C."/>
            <person name="Sorensen T."/>
            <person name="Nielsen M.R."/>
            <person name="Sondergaard T.E."/>
            <person name="Sorensen J.L."/>
            <person name="Fitzpatrick D.A."/>
            <person name="Frisvad J.C."/>
            <person name="Nielsen K.L."/>
        </authorList>
    </citation>
    <scope>NUCLEOTIDE SEQUENCE</scope>
    <source>
        <strain evidence="1">IBT 22155</strain>
    </source>
</reference>
<dbReference type="OrthoDB" id="2520703at2759"/>
<dbReference type="RefSeq" id="XP_056521480.1">
    <property type="nucleotide sequence ID" value="XM_056667884.1"/>
</dbReference>
<comment type="caution">
    <text evidence="1">The sequence shown here is derived from an EMBL/GenBank/DDBJ whole genome shotgun (WGS) entry which is preliminary data.</text>
</comment>
<evidence type="ECO:0000313" key="2">
    <source>
        <dbReference type="Proteomes" id="UP001149079"/>
    </source>
</evidence>
<evidence type="ECO:0000313" key="1">
    <source>
        <dbReference type="EMBL" id="KAJ5131101.1"/>
    </source>
</evidence>
<dbReference type="GeneID" id="81407054"/>
<proteinExistence type="predicted"/>
<dbReference type="Proteomes" id="UP001149079">
    <property type="component" value="Unassembled WGS sequence"/>
</dbReference>
<accession>A0A9W9GW92</accession>
<evidence type="ECO:0008006" key="3">
    <source>
        <dbReference type="Google" id="ProtNLM"/>
    </source>
</evidence>